<dbReference type="RefSeq" id="WP_124874154.1">
    <property type="nucleotide sequence ID" value="NZ_CP034185.1"/>
</dbReference>
<evidence type="ECO:0000313" key="6">
    <source>
        <dbReference type="Proteomes" id="UP000276417"/>
    </source>
</evidence>
<accession>A0A3G8YGL7</accession>
<dbReference type="InterPro" id="IPR050221">
    <property type="entry name" value="26S_Proteasome_ATPase"/>
</dbReference>
<dbReference type="InterPro" id="IPR003959">
    <property type="entry name" value="ATPase_AAA_core"/>
</dbReference>
<dbReference type="GO" id="GO:0005524">
    <property type="term" value="F:ATP binding"/>
    <property type="evidence" value="ECO:0007669"/>
    <property type="project" value="UniProtKB-KW"/>
</dbReference>
<dbReference type="EMBL" id="CP034185">
    <property type="protein sequence ID" value="AZI44479.1"/>
    <property type="molecule type" value="Genomic_DNA"/>
</dbReference>
<dbReference type="CDD" id="cd19481">
    <property type="entry name" value="RecA-like_protease"/>
    <property type="match status" value="1"/>
</dbReference>
<dbReference type="AlphaFoldDB" id="A0A3G8YGL7"/>
<dbReference type="GO" id="GO:0016887">
    <property type="term" value="F:ATP hydrolysis activity"/>
    <property type="evidence" value="ECO:0007669"/>
    <property type="project" value="InterPro"/>
</dbReference>
<dbReference type="InterPro" id="IPR003593">
    <property type="entry name" value="AAA+_ATPase"/>
</dbReference>
<dbReference type="OrthoDB" id="9806903at2"/>
<evidence type="ECO:0000256" key="1">
    <source>
        <dbReference type="ARBA" id="ARBA00006914"/>
    </source>
</evidence>
<evidence type="ECO:0000313" key="5">
    <source>
        <dbReference type="EMBL" id="AZI44479.1"/>
    </source>
</evidence>
<dbReference type="SUPFAM" id="SSF52540">
    <property type="entry name" value="P-loop containing nucleoside triphosphate hydrolases"/>
    <property type="match status" value="1"/>
</dbReference>
<feature type="domain" description="AAA+ ATPase" evidence="4">
    <location>
        <begin position="475"/>
        <end position="609"/>
    </location>
</feature>
<gene>
    <name evidence="5" type="ORF">EHF33_16315</name>
</gene>
<protein>
    <submittedName>
        <fullName evidence="5">ATP-binding protein</fullName>
    </submittedName>
</protein>
<keyword evidence="6" id="KW-1185">Reference proteome</keyword>
<keyword evidence="5" id="KW-0614">Plasmid</keyword>
<proteinExistence type="inferred from homology"/>
<sequence>MPTRLPRSINELSHEFALELSGQLVAGELRPLPLKLPDLRGTPCQAVFEVFSLSAEERLILFLAATTQLNTGLMLQTCAAELELSGSDKTLSAFLCPYVIQQWFGPLDPAVFAASSPLRQMNLLELHPTHFGNGSGSDLLSEIRIAPGALAFMQGGKALSSELSPLLTPLGSWAWLGHSQQAALAELSEVMQLSGPDDLVPVINIYSASPAAALEVAQMYSAPISGMPDSAVSDSGAGGWLLDFGQVERRVQQGKWSVEALLGLLQRDFTYLGATLVIRLEEQGDLNEAASSPLTAQGWSPLAFAQALCGSLQTPLILLSRDPLVFESPRDLYAVAAERPTPEEQVEFWSDALGLGALTQRQSEVAAEFRHLTTQFSLSSQTIATVARDAQRHLQQRGVADSDDLELLAEVWEACKRQGRKAFQGIAEQVPTGADWESLILPPEDLLTLRDIVTQVQHRHEVYRAWGYTSAERGLGITALFSGTSGGGKTYAAEVLATALNLDLYRIDLSSVSSKWIGETEKNLKKVFDAADEGGAILLFDEADSVFGKRGEAQSSNDRYANLTTNYLLQRMESYRGLAILTTNYEGNIDSAFMRRIRFTVRFREPDEALRLQLWQRAFPAGVEVSALDYKALARPKLTGANVKSIALNASFLARARGEAVTTTLIEEAISRELRRQGRLVFSQ</sequence>
<dbReference type="PANTHER" id="PTHR23073">
    <property type="entry name" value="26S PROTEASOME REGULATORY SUBUNIT"/>
    <property type="match status" value="1"/>
</dbReference>
<dbReference type="Gene3D" id="3.40.50.300">
    <property type="entry name" value="P-loop containing nucleotide triphosphate hydrolases"/>
    <property type="match status" value="1"/>
</dbReference>
<keyword evidence="2" id="KW-0547">Nucleotide-binding</keyword>
<dbReference type="KEGG" id="dph:EHF33_16315"/>
<evidence type="ECO:0000256" key="2">
    <source>
        <dbReference type="ARBA" id="ARBA00022741"/>
    </source>
</evidence>
<dbReference type="SMART" id="SM00382">
    <property type="entry name" value="AAA"/>
    <property type="match status" value="1"/>
</dbReference>
<dbReference type="Proteomes" id="UP000276417">
    <property type="component" value="Plasmid unnamed1"/>
</dbReference>
<dbReference type="Pfam" id="PF00004">
    <property type="entry name" value="AAA"/>
    <property type="match status" value="1"/>
</dbReference>
<organism evidence="5 6">
    <name type="scientific">Deinococcus psychrotolerans</name>
    <dbReference type="NCBI Taxonomy" id="2489213"/>
    <lineage>
        <taxon>Bacteria</taxon>
        <taxon>Thermotogati</taxon>
        <taxon>Deinococcota</taxon>
        <taxon>Deinococci</taxon>
        <taxon>Deinococcales</taxon>
        <taxon>Deinococcaceae</taxon>
        <taxon>Deinococcus</taxon>
    </lineage>
</organism>
<reference evidence="5 6" key="1">
    <citation type="submission" date="2018-11" db="EMBL/GenBank/DDBJ databases">
        <title>Deinococcus shelandsis sp. nov., isolated from South Shetland Islands soil of Antarctica.</title>
        <authorList>
            <person name="Tian J."/>
        </authorList>
    </citation>
    <scope>NUCLEOTIDE SEQUENCE [LARGE SCALE GENOMIC DNA]</scope>
    <source>
        <strain evidence="5 6">S14-83T</strain>
        <plasmid evidence="5 6">unnamed1</plasmid>
    </source>
</reference>
<name>A0A3G8YGL7_9DEIO</name>
<geneLocation type="plasmid" evidence="5 6">
    <name>unnamed1</name>
</geneLocation>
<keyword evidence="3 5" id="KW-0067">ATP-binding</keyword>
<dbReference type="InterPro" id="IPR027417">
    <property type="entry name" value="P-loop_NTPase"/>
</dbReference>
<evidence type="ECO:0000259" key="4">
    <source>
        <dbReference type="SMART" id="SM00382"/>
    </source>
</evidence>
<evidence type="ECO:0000256" key="3">
    <source>
        <dbReference type="ARBA" id="ARBA00022840"/>
    </source>
</evidence>
<comment type="similarity">
    <text evidence="1">Belongs to the AAA ATPase family.</text>
</comment>